<evidence type="ECO:0000256" key="4">
    <source>
        <dbReference type="ARBA" id="ARBA00023180"/>
    </source>
</evidence>
<dbReference type="Proteomes" id="UP001178508">
    <property type="component" value="Chromosome 3"/>
</dbReference>
<evidence type="ECO:0000256" key="5">
    <source>
        <dbReference type="SAM" id="SignalP"/>
    </source>
</evidence>
<sequence length="240" mass="26769">MVFIHISVIAVLGLLSLGETAPLSSCDSLIQPLEIRGPEQLLGKWMRVAVSSDHEEAELLQAFQDSYWMRLTADNESDVISVMGALKGFGLCFTLTTRLTLVNNTLQQYFFVPGNVTLLKTECSDCLLLQTQNYIMGKTYDNLILMSKRQTVTAAEMEELQKQADCLNLIRPFSLSFDRGQCPEPESPGADVIDMTPLFSGDTDVRPNIIEKILNATGGLDNFLKRVTDATQRLQRNDQK</sequence>
<dbReference type="PANTHER" id="PTHR11967">
    <property type="entry name" value="ALPHA-1-ACID GLYCOPROTEIN"/>
    <property type="match status" value="1"/>
</dbReference>
<keyword evidence="3 5" id="KW-0732">Signal</keyword>
<feature type="chain" id="PRO_5043516505" evidence="5">
    <location>
        <begin position="21"/>
        <end position="240"/>
    </location>
</feature>
<evidence type="ECO:0000313" key="7">
    <source>
        <dbReference type="Proteomes" id="UP001178508"/>
    </source>
</evidence>
<dbReference type="PANTHER" id="PTHR11967:SF2">
    <property type="entry name" value="ALPHA-1-ACID GLYCOPROTEIN 1"/>
    <property type="match status" value="1"/>
</dbReference>
<protein>
    <submittedName>
        <fullName evidence="6">Uncharacterized protein LOC117815548</fullName>
    </submittedName>
</protein>
<comment type="subcellular location">
    <subcellularLocation>
        <location evidence="1">Secreted</location>
    </subcellularLocation>
</comment>
<evidence type="ECO:0000256" key="2">
    <source>
        <dbReference type="ARBA" id="ARBA00022525"/>
    </source>
</evidence>
<feature type="signal peptide" evidence="5">
    <location>
        <begin position="1"/>
        <end position="20"/>
    </location>
</feature>
<dbReference type="EMBL" id="OY660866">
    <property type="protein sequence ID" value="CAJ1052120.1"/>
    <property type="molecule type" value="Genomic_DNA"/>
</dbReference>
<keyword evidence="7" id="KW-1185">Reference proteome</keyword>
<dbReference type="SUPFAM" id="SSF50814">
    <property type="entry name" value="Lipocalins"/>
    <property type="match status" value="1"/>
</dbReference>
<evidence type="ECO:0000256" key="1">
    <source>
        <dbReference type="ARBA" id="ARBA00004613"/>
    </source>
</evidence>
<keyword evidence="2" id="KW-0964">Secreted</keyword>
<evidence type="ECO:0000256" key="3">
    <source>
        <dbReference type="ARBA" id="ARBA00022729"/>
    </source>
</evidence>
<evidence type="ECO:0000313" key="6">
    <source>
        <dbReference type="EMBL" id="CAJ1052120.1"/>
    </source>
</evidence>
<keyword evidence="4" id="KW-0325">Glycoprotein</keyword>
<name>A0AAV1ETT5_XYRNO</name>
<dbReference type="GO" id="GO:0005576">
    <property type="term" value="C:extracellular region"/>
    <property type="evidence" value="ECO:0007669"/>
    <property type="project" value="UniProtKB-SubCell"/>
</dbReference>
<gene>
    <name evidence="6" type="ORF">XNOV1_A017188</name>
</gene>
<proteinExistence type="predicted"/>
<dbReference type="InterPro" id="IPR012674">
    <property type="entry name" value="Calycin"/>
</dbReference>
<accession>A0AAV1ETT5</accession>
<dbReference type="Gene3D" id="2.40.128.20">
    <property type="match status" value="1"/>
</dbReference>
<organism evidence="6 7">
    <name type="scientific">Xyrichtys novacula</name>
    <name type="common">Pearly razorfish</name>
    <name type="synonym">Hemipteronotus novacula</name>
    <dbReference type="NCBI Taxonomy" id="13765"/>
    <lineage>
        <taxon>Eukaryota</taxon>
        <taxon>Metazoa</taxon>
        <taxon>Chordata</taxon>
        <taxon>Craniata</taxon>
        <taxon>Vertebrata</taxon>
        <taxon>Euteleostomi</taxon>
        <taxon>Actinopterygii</taxon>
        <taxon>Neopterygii</taxon>
        <taxon>Teleostei</taxon>
        <taxon>Neoteleostei</taxon>
        <taxon>Acanthomorphata</taxon>
        <taxon>Eupercaria</taxon>
        <taxon>Labriformes</taxon>
        <taxon>Labridae</taxon>
        <taxon>Xyrichtys</taxon>
    </lineage>
</organism>
<dbReference type="AlphaFoldDB" id="A0AAV1ETT5"/>
<reference evidence="6" key="1">
    <citation type="submission" date="2023-08" db="EMBL/GenBank/DDBJ databases">
        <authorList>
            <person name="Alioto T."/>
            <person name="Alioto T."/>
            <person name="Gomez Garrido J."/>
        </authorList>
    </citation>
    <scope>NUCLEOTIDE SEQUENCE</scope>
</reference>